<evidence type="ECO:0000313" key="2">
    <source>
        <dbReference type="Proteomes" id="UP001227192"/>
    </source>
</evidence>
<comment type="caution">
    <text evidence="1">The sequence shown here is derived from an EMBL/GenBank/DDBJ whole genome shotgun (WGS) entry which is preliminary data.</text>
</comment>
<gene>
    <name evidence="1" type="ORF">VN97_g10838</name>
</gene>
<protein>
    <submittedName>
        <fullName evidence="1">Uncharacterized protein</fullName>
    </submittedName>
</protein>
<reference evidence="1" key="1">
    <citation type="submission" date="2015-06" db="EMBL/GenBank/DDBJ databases">
        <authorList>
            <person name="Nguyen H."/>
        </authorList>
    </citation>
    <scope>NUCLEOTIDE SEQUENCE</scope>
    <source>
        <strain evidence="1">DAOM 180753</strain>
    </source>
</reference>
<dbReference type="Proteomes" id="UP001227192">
    <property type="component" value="Unassembled WGS sequence"/>
</dbReference>
<evidence type="ECO:0000313" key="1">
    <source>
        <dbReference type="EMBL" id="KAJ9482589.1"/>
    </source>
</evidence>
<proteinExistence type="predicted"/>
<name>A0AAI9T933_PENTH</name>
<accession>A0AAI9T933</accession>
<sequence length="77" mass="8521">MYPAFPTCIGIFKTGIMQVGRVQITASLKKLQHRTGLSPFPYLPTSGEPAVKVCEVLAPLDLLSQQQVPDLRLRQAR</sequence>
<keyword evidence="2" id="KW-1185">Reference proteome</keyword>
<dbReference type="EMBL" id="LACB01000537">
    <property type="protein sequence ID" value="KAJ9482589.1"/>
    <property type="molecule type" value="Genomic_DNA"/>
</dbReference>
<dbReference type="AlphaFoldDB" id="A0AAI9T933"/>
<organism evidence="1 2">
    <name type="scientific">Penicillium thymicola</name>
    <dbReference type="NCBI Taxonomy" id="293382"/>
    <lineage>
        <taxon>Eukaryota</taxon>
        <taxon>Fungi</taxon>
        <taxon>Dikarya</taxon>
        <taxon>Ascomycota</taxon>
        <taxon>Pezizomycotina</taxon>
        <taxon>Eurotiomycetes</taxon>
        <taxon>Eurotiomycetidae</taxon>
        <taxon>Eurotiales</taxon>
        <taxon>Aspergillaceae</taxon>
        <taxon>Penicillium</taxon>
    </lineage>
</organism>
<reference evidence="1" key="2">
    <citation type="journal article" date="2016" name="Fungal Biol.">
        <title>Ochratoxin A production by Penicillium thymicola.</title>
        <authorList>
            <person name="Nguyen H.D.T."/>
            <person name="McMullin D.R."/>
            <person name="Ponomareva E."/>
            <person name="Riley R."/>
            <person name="Pomraning K.R."/>
            <person name="Baker S.E."/>
            <person name="Seifert K.A."/>
        </authorList>
    </citation>
    <scope>NUCLEOTIDE SEQUENCE</scope>
    <source>
        <strain evidence="1">DAOM 180753</strain>
    </source>
</reference>